<keyword evidence="3" id="KW-0456">Lyase</keyword>
<dbReference type="GO" id="GO:0046872">
    <property type="term" value="F:metal ion binding"/>
    <property type="evidence" value="ECO:0007669"/>
    <property type="project" value="UniProtKB-KW"/>
</dbReference>
<proteinExistence type="inferred from homology"/>
<dbReference type="AlphaFoldDB" id="A0A381P547"/>
<reference evidence="5" key="1">
    <citation type="submission" date="2018-05" db="EMBL/GenBank/DDBJ databases">
        <authorList>
            <person name="Lanie J.A."/>
            <person name="Ng W.-L."/>
            <person name="Kazmierczak K.M."/>
            <person name="Andrzejewski T.M."/>
            <person name="Davidsen T.M."/>
            <person name="Wayne K.J."/>
            <person name="Tettelin H."/>
            <person name="Glass J.I."/>
            <person name="Rusch D."/>
            <person name="Podicherti R."/>
            <person name="Tsui H.-C.T."/>
            <person name="Winkler M.E."/>
        </authorList>
    </citation>
    <scope>NUCLEOTIDE SEQUENCE</scope>
</reference>
<dbReference type="InterPro" id="IPR050251">
    <property type="entry name" value="HpcH-HpaI_aldolase"/>
</dbReference>
<dbReference type="Gene3D" id="3.20.20.60">
    <property type="entry name" value="Phosphoenolpyruvate-binding domains"/>
    <property type="match status" value="1"/>
</dbReference>
<organism evidence="5">
    <name type="scientific">marine metagenome</name>
    <dbReference type="NCBI Taxonomy" id="408172"/>
    <lineage>
        <taxon>unclassified sequences</taxon>
        <taxon>metagenomes</taxon>
        <taxon>ecological metagenomes</taxon>
    </lineage>
</organism>
<feature type="domain" description="HpcH/HpaI aldolase/citrate lyase" evidence="4">
    <location>
        <begin position="111"/>
        <end position="273"/>
    </location>
</feature>
<comment type="similarity">
    <text evidence="1">Belongs to the HpcH/HpaI aldolase family.</text>
</comment>
<evidence type="ECO:0000256" key="1">
    <source>
        <dbReference type="ARBA" id="ARBA00005568"/>
    </source>
</evidence>
<dbReference type="SUPFAM" id="SSF51621">
    <property type="entry name" value="Phosphoenolpyruvate/pyruvate domain"/>
    <property type="match status" value="1"/>
</dbReference>
<accession>A0A381P547</accession>
<sequence>MIKRWITYVDPPQNRWRFASGPPTIALTGASRYDGHAMRPIPLALAAVCTAALTGVASQPLYAQEEASVNRVIEQLRQGQPAIGTFTRAARPDLDFAVIDEQYGDFDIDGVREAVVAIRAGSATPAITPVVRIPLAERDTPEAVVGQVLDAGASSVMFPDIETRAQAVSAVNSMRVGRASGADVWPLDPNGTLVAMLQIETLVGIANLDEILDVPGIGVIFLGPTDLAASAREDGPNAPRVDALVHQVLEACLERNIPCGYPIVASTPEDAERQTARRLAEGFKVLAVMTTVR</sequence>
<evidence type="ECO:0000256" key="2">
    <source>
        <dbReference type="ARBA" id="ARBA00022723"/>
    </source>
</evidence>
<name>A0A381P547_9ZZZZ</name>
<dbReference type="GO" id="GO:0005737">
    <property type="term" value="C:cytoplasm"/>
    <property type="evidence" value="ECO:0007669"/>
    <property type="project" value="TreeGrafter"/>
</dbReference>
<keyword evidence="2" id="KW-0479">Metal-binding</keyword>
<protein>
    <recommendedName>
        <fullName evidence="4">HpcH/HpaI aldolase/citrate lyase domain-containing protein</fullName>
    </recommendedName>
</protein>
<evidence type="ECO:0000256" key="3">
    <source>
        <dbReference type="ARBA" id="ARBA00023239"/>
    </source>
</evidence>
<dbReference type="InterPro" id="IPR040442">
    <property type="entry name" value="Pyrv_kinase-like_dom_sf"/>
</dbReference>
<dbReference type="EMBL" id="UINC01000843">
    <property type="protein sequence ID" value="SUZ62051.1"/>
    <property type="molecule type" value="Genomic_DNA"/>
</dbReference>
<dbReference type="InterPro" id="IPR015813">
    <property type="entry name" value="Pyrv/PenolPyrv_kinase-like_dom"/>
</dbReference>
<gene>
    <name evidence="5" type="ORF">METZ01_LOCUS14905</name>
</gene>
<evidence type="ECO:0000259" key="4">
    <source>
        <dbReference type="Pfam" id="PF03328"/>
    </source>
</evidence>
<dbReference type="GO" id="GO:0016832">
    <property type="term" value="F:aldehyde-lyase activity"/>
    <property type="evidence" value="ECO:0007669"/>
    <property type="project" value="TreeGrafter"/>
</dbReference>
<dbReference type="Pfam" id="PF03328">
    <property type="entry name" value="HpcH_HpaI"/>
    <property type="match status" value="1"/>
</dbReference>
<dbReference type="InterPro" id="IPR005000">
    <property type="entry name" value="Aldolase/citrate-lyase_domain"/>
</dbReference>
<dbReference type="PANTHER" id="PTHR30502">
    <property type="entry name" value="2-KETO-3-DEOXY-L-RHAMNONATE ALDOLASE"/>
    <property type="match status" value="1"/>
</dbReference>
<evidence type="ECO:0000313" key="5">
    <source>
        <dbReference type="EMBL" id="SUZ62051.1"/>
    </source>
</evidence>
<dbReference type="PANTHER" id="PTHR30502:SF0">
    <property type="entry name" value="PHOSPHOENOLPYRUVATE CARBOXYLASE FAMILY PROTEIN"/>
    <property type="match status" value="1"/>
</dbReference>